<sequence>MTSTWYKNATRDLLHYFQQLHNSNLNILHTKLPLQHKHKYNHTTIMPLFNRRPVTQPAGYHTRPSPMTRLKRMLAPRRTRHTHTTTAGGGAAANPVATVEREGRRAKRFFTRRARGATGATTTATPRRRRGLFSSRRRHHGAGVAVPVGGGGNAGAYPRRRSPLASLTALFSRKRAPRHHHAGGVGAATGGRANYVA</sequence>
<keyword evidence="3" id="KW-1185">Reference proteome</keyword>
<feature type="region of interest" description="Disordered" evidence="1">
    <location>
        <begin position="174"/>
        <end position="197"/>
    </location>
</feature>
<proteinExistence type="predicted"/>
<dbReference type="EMBL" id="KV442111">
    <property type="protein sequence ID" value="OAQ23697.1"/>
    <property type="molecule type" value="Genomic_DNA"/>
</dbReference>
<name>A0A197JEW1_9FUNG</name>
<accession>A0A197JEW1</accession>
<organism evidence="2 3">
    <name type="scientific">Linnemannia elongata AG-77</name>
    <dbReference type="NCBI Taxonomy" id="1314771"/>
    <lineage>
        <taxon>Eukaryota</taxon>
        <taxon>Fungi</taxon>
        <taxon>Fungi incertae sedis</taxon>
        <taxon>Mucoromycota</taxon>
        <taxon>Mortierellomycotina</taxon>
        <taxon>Mortierellomycetes</taxon>
        <taxon>Mortierellales</taxon>
        <taxon>Mortierellaceae</taxon>
        <taxon>Linnemannia</taxon>
    </lineage>
</organism>
<dbReference type="Proteomes" id="UP000078512">
    <property type="component" value="Unassembled WGS sequence"/>
</dbReference>
<feature type="region of interest" description="Disordered" evidence="1">
    <location>
        <begin position="81"/>
        <end position="101"/>
    </location>
</feature>
<evidence type="ECO:0000313" key="2">
    <source>
        <dbReference type="EMBL" id="OAQ23697.1"/>
    </source>
</evidence>
<protein>
    <submittedName>
        <fullName evidence="2">Uncharacterized protein</fullName>
    </submittedName>
</protein>
<gene>
    <name evidence="2" type="ORF">K457DRAFT_886605</name>
</gene>
<reference evidence="2 3" key="1">
    <citation type="submission" date="2016-05" db="EMBL/GenBank/DDBJ databases">
        <title>Genome sequencing reveals origins of a unique bacterial endosymbiosis in the earliest lineages of terrestrial Fungi.</title>
        <authorList>
            <consortium name="DOE Joint Genome Institute"/>
            <person name="Uehling J."/>
            <person name="Gryganskyi A."/>
            <person name="Hameed K."/>
            <person name="Tschaplinski T."/>
            <person name="Misztal P."/>
            <person name="Wu S."/>
            <person name="Desiro A."/>
            <person name="Vande Pol N."/>
            <person name="Du Z.-Y."/>
            <person name="Zienkiewicz A."/>
            <person name="Zienkiewicz K."/>
            <person name="Morin E."/>
            <person name="Tisserant E."/>
            <person name="Splivallo R."/>
            <person name="Hainaut M."/>
            <person name="Henrissat B."/>
            <person name="Ohm R."/>
            <person name="Kuo A."/>
            <person name="Yan J."/>
            <person name="Lipzen A."/>
            <person name="Nolan M."/>
            <person name="Labutti K."/>
            <person name="Barry K."/>
            <person name="Goldstein A."/>
            <person name="Labbe J."/>
            <person name="Schadt C."/>
            <person name="Tuskan G."/>
            <person name="Grigoriev I."/>
            <person name="Martin F."/>
            <person name="Vilgalys R."/>
            <person name="Bonito G."/>
        </authorList>
    </citation>
    <scope>NUCLEOTIDE SEQUENCE [LARGE SCALE GENOMIC DNA]</scope>
    <source>
        <strain evidence="2 3">AG-77</strain>
    </source>
</reference>
<dbReference type="AlphaFoldDB" id="A0A197JEW1"/>
<evidence type="ECO:0000256" key="1">
    <source>
        <dbReference type="SAM" id="MobiDB-lite"/>
    </source>
</evidence>
<evidence type="ECO:0000313" key="3">
    <source>
        <dbReference type="Proteomes" id="UP000078512"/>
    </source>
</evidence>